<dbReference type="SUPFAM" id="SSF52540">
    <property type="entry name" value="P-loop containing nucleoside triphosphate hydrolases"/>
    <property type="match status" value="1"/>
</dbReference>
<gene>
    <name evidence="7" type="primary">yknY</name>
    <name evidence="7" type="ORF">TD3509T_0862</name>
</gene>
<dbReference type="Proteomes" id="UP001497514">
    <property type="component" value="Chromosome"/>
</dbReference>
<reference evidence="7 8" key="1">
    <citation type="submission" date="2024-05" db="EMBL/GenBank/DDBJ databases">
        <authorList>
            <person name="Duchaud E."/>
        </authorList>
    </citation>
    <scope>NUCLEOTIDE SEQUENCE [LARGE SCALE GENOMIC DNA]</scope>
    <source>
        <strain evidence="7">Ena-SAMPLE-TAB-13-05-2024-13:56:06:370-140309</strain>
    </source>
</reference>
<dbReference type="InterPro" id="IPR017871">
    <property type="entry name" value="ABC_transporter-like_CS"/>
</dbReference>
<evidence type="ECO:0000259" key="6">
    <source>
        <dbReference type="PROSITE" id="PS50893"/>
    </source>
</evidence>
<sequence length="252" mass="28133">MQIKHQYFLSLKLTSAMIRIENLHKSYPIGKDSLHVLKGLDLHIKEGEFVSIMGSSGSGKSTLLNIVGLLDSHDEGKYYLNNQLIENLNETKAAVLRNKFLGFIFQSFNLISYKTALENVALPLYYKGVNRKERAVIALEYLEKVGLKEWAHHLPNELSGGQKQRVAIARALATKPKVVLADEPTGALDSTTTDSVMDLLKGINEEGMTVFVITHEEEVAEQTKRIIRLKDGVIISDELTANIENKVKSKSI</sequence>
<dbReference type="InterPro" id="IPR003593">
    <property type="entry name" value="AAA+_ATPase"/>
</dbReference>
<evidence type="ECO:0000256" key="4">
    <source>
        <dbReference type="ARBA" id="ARBA00022840"/>
    </source>
</evidence>
<dbReference type="CDD" id="cd03255">
    <property type="entry name" value="ABC_MJ0796_LolCDE_FtsE"/>
    <property type="match status" value="1"/>
</dbReference>
<dbReference type="GO" id="GO:0005524">
    <property type="term" value="F:ATP binding"/>
    <property type="evidence" value="ECO:0007669"/>
    <property type="project" value="UniProtKB-KW"/>
</dbReference>
<dbReference type="SMART" id="SM00382">
    <property type="entry name" value="AAA"/>
    <property type="match status" value="1"/>
</dbReference>
<keyword evidence="2" id="KW-0813">Transport</keyword>
<protein>
    <submittedName>
        <fullName evidence="7">Uncharacterized ABC transporter ATP-binding protein YknY</fullName>
    </submittedName>
</protein>
<keyword evidence="4 7" id="KW-0067">ATP-binding</keyword>
<keyword evidence="8" id="KW-1185">Reference proteome</keyword>
<organism evidence="7 8">
    <name type="scientific">Tenacibaculum dicentrarchi</name>
    <dbReference type="NCBI Taxonomy" id="669041"/>
    <lineage>
        <taxon>Bacteria</taxon>
        <taxon>Pseudomonadati</taxon>
        <taxon>Bacteroidota</taxon>
        <taxon>Flavobacteriia</taxon>
        <taxon>Flavobacteriales</taxon>
        <taxon>Flavobacteriaceae</taxon>
        <taxon>Tenacibaculum</taxon>
    </lineage>
</organism>
<dbReference type="Pfam" id="PF00005">
    <property type="entry name" value="ABC_tran"/>
    <property type="match status" value="1"/>
</dbReference>
<proteinExistence type="inferred from homology"/>
<keyword evidence="3" id="KW-0547">Nucleotide-binding</keyword>
<dbReference type="InterPro" id="IPR003439">
    <property type="entry name" value="ABC_transporter-like_ATP-bd"/>
</dbReference>
<feature type="domain" description="ABC transporter" evidence="6">
    <location>
        <begin position="18"/>
        <end position="252"/>
    </location>
</feature>
<keyword evidence="5" id="KW-1278">Translocase</keyword>
<dbReference type="PROSITE" id="PS00211">
    <property type="entry name" value="ABC_TRANSPORTER_1"/>
    <property type="match status" value="1"/>
</dbReference>
<dbReference type="Gene3D" id="3.40.50.300">
    <property type="entry name" value="P-loop containing nucleotide triphosphate hydrolases"/>
    <property type="match status" value="1"/>
</dbReference>
<dbReference type="PANTHER" id="PTHR42798">
    <property type="entry name" value="LIPOPROTEIN-RELEASING SYSTEM ATP-BINDING PROTEIN LOLD"/>
    <property type="match status" value="1"/>
</dbReference>
<dbReference type="InterPro" id="IPR027417">
    <property type="entry name" value="P-loop_NTPase"/>
</dbReference>
<evidence type="ECO:0000256" key="5">
    <source>
        <dbReference type="ARBA" id="ARBA00022967"/>
    </source>
</evidence>
<name>A0ABP1EHL7_9FLAO</name>
<accession>A0ABP1EHL7</accession>
<evidence type="ECO:0000256" key="2">
    <source>
        <dbReference type="ARBA" id="ARBA00022448"/>
    </source>
</evidence>
<evidence type="ECO:0000313" key="7">
    <source>
        <dbReference type="EMBL" id="CAL2079638.1"/>
    </source>
</evidence>
<dbReference type="PANTHER" id="PTHR42798:SF6">
    <property type="entry name" value="CELL DIVISION ATP-BINDING PROTEIN FTSE"/>
    <property type="match status" value="1"/>
</dbReference>
<evidence type="ECO:0000313" key="8">
    <source>
        <dbReference type="Proteomes" id="UP001497514"/>
    </source>
</evidence>
<dbReference type="PROSITE" id="PS50893">
    <property type="entry name" value="ABC_TRANSPORTER_2"/>
    <property type="match status" value="1"/>
</dbReference>
<dbReference type="EMBL" id="OZ038524">
    <property type="protein sequence ID" value="CAL2079638.1"/>
    <property type="molecule type" value="Genomic_DNA"/>
</dbReference>
<evidence type="ECO:0000256" key="1">
    <source>
        <dbReference type="ARBA" id="ARBA00005417"/>
    </source>
</evidence>
<dbReference type="InterPro" id="IPR017911">
    <property type="entry name" value="MacB-like_ATP-bd"/>
</dbReference>
<evidence type="ECO:0000256" key="3">
    <source>
        <dbReference type="ARBA" id="ARBA00022741"/>
    </source>
</evidence>
<comment type="similarity">
    <text evidence="1">Belongs to the ABC transporter superfamily.</text>
</comment>